<proteinExistence type="predicted"/>
<evidence type="ECO:0000313" key="2">
    <source>
        <dbReference type="EMBL" id="KAF2604620.1"/>
    </source>
</evidence>
<keyword evidence="1" id="KW-0175">Coiled coil</keyword>
<dbReference type="AlphaFoldDB" id="A0A8S9L906"/>
<protein>
    <submittedName>
        <fullName evidence="2">Uncharacterized protein</fullName>
    </submittedName>
</protein>
<accession>A0A8S9L906</accession>
<feature type="coiled-coil region" evidence="1">
    <location>
        <begin position="91"/>
        <end position="118"/>
    </location>
</feature>
<sequence>MLMDSAEEDSQALLLATNPVKAFLNLRRGMTQQMSLLLNGDFTPPLLRRLEGEDQSAKKLDGQHSGRWYQRHAEQRRTKKVLASKTKIYIVLELVSGARELEKQLKQITKEKKEAVRAQDFGKDGSHYDQKIELRDETAAILAKGKEVSKAELLKLAMNELGPIVSESDIQHIVSYASYIYILCSSISFMKWKELSGEDITADGNGDKSMATRMDLICHSGESNGSCWRKVEKMESKEKREGNSDGEQEPISKLVSTRVYFCIYEATYNRLKVYSYNDQINKAIGTIVGVIN</sequence>
<reference evidence="2" key="1">
    <citation type="submission" date="2019-12" db="EMBL/GenBank/DDBJ databases">
        <title>Genome sequencing and annotation of Brassica cretica.</title>
        <authorList>
            <person name="Studholme D.J."/>
            <person name="Sarris P.F."/>
        </authorList>
    </citation>
    <scope>NUCLEOTIDE SEQUENCE</scope>
    <source>
        <strain evidence="2">PFS-102/07</strain>
        <tissue evidence="2">Leaf</tissue>
    </source>
</reference>
<name>A0A8S9L906_BRACR</name>
<organism evidence="2">
    <name type="scientific">Brassica cretica</name>
    <name type="common">Mustard</name>
    <dbReference type="NCBI Taxonomy" id="69181"/>
    <lineage>
        <taxon>Eukaryota</taxon>
        <taxon>Viridiplantae</taxon>
        <taxon>Streptophyta</taxon>
        <taxon>Embryophyta</taxon>
        <taxon>Tracheophyta</taxon>
        <taxon>Spermatophyta</taxon>
        <taxon>Magnoliopsida</taxon>
        <taxon>eudicotyledons</taxon>
        <taxon>Gunneridae</taxon>
        <taxon>Pentapetalae</taxon>
        <taxon>rosids</taxon>
        <taxon>malvids</taxon>
        <taxon>Brassicales</taxon>
        <taxon>Brassicaceae</taxon>
        <taxon>Brassiceae</taxon>
        <taxon>Brassica</taxon>
    </lineage>
</organism>
<dbReference type="Gene3D" id="4.10.860.10">
    <property type="entry name" value="UVR domain"/>
    <property type="match status" value="1"/>
</dbReference>
<dbReference type="EMBL" id="QGKY02000094">
    <property type="protein sequence ID" value="KAF2604620.1"/>
    <property type="molecule type" value="Genomic_DNA"/>
</dbReference>
<evidence type="ECO:0000256" key="1">
    <source>
        <dbReference type="SAM" id="Coils"/>
    </source>
</evidence>
<gene>
    <name evidence="2" type="ORF">F2Q70_00026953</name>
</gene>
<comment type="caution">
    <text evidence="2">The sequence shown here is derived from an EMBL/GenBank/DDBJ whole genome shotgun (WGS) entry which is preliminary data.</text>
</comment>